<evidence type="ECO:0000313" key="3">
    <source>
        <dbReference type="Proteomes" id="UP001381693"/>
    </source>
</evidence>
<accession>A0AAN8XK97</accession>
<feature type="non-terminal residue" evidence="2">
    <location>
        <position position="1"/>
    </location>
</feature>
<feature type="compositionally biased region" description="Polar residues" evidence="1">
    <location>
        <begin position="405"/>
        <end position="419"/>
    </location>
</feature>
<comment type="caution">
    <text evidence="2">The sequence shown here is derived from an EMBL/GenBank/DDBJ whole genome shotgun (WGS) entry which is preliminary data.</text>
</comment>
<reference evidence="2 3" key="1">
    <citation type="submission" date="2023-11" db="EMBL/GenBank/DDBJ databases">
        <title>Halocaridina rubra genome assembly.</title>
        <authorList>
            <person name="Smith C."/>
        </authorList>
    </citation>
    <scope>NUCLEOTIDE SEQUENCE [LARGE SCALE GENOMIC DNA]</scope>
    <source>
        <strain evidence="2">EP-1</strain>
        <tissue evidence="2">Whole</tissue>
    </source>
</reference>
<feature type="compositionally biased region" description="Basic residues" evidence="1">
    <location>
        <begin position="395"/>
        <end position="404"/>
    </location>
</feature>
<dbReference type="EMBL" id="JAXCGZ010002127">
    <property type="protein sequence ID" value="KAK7084356.1"/>
    <property type="molecule type" value="Genomic_DNA"/>
</dbReference>
<sequence>NKMDELLFQTHKDIYWRPGYGRSIATARPTYRNFQSVVRTVHVSDALNICKQKRMQPRPIQANSILKQKFLNEIHPCKNMKVLWFGTERPFGMEEDHNWYGNIQFTMPVDVILQRWKYCYLVEILTAKTHTATRLLITNTDYSRMLPLYNPHSSGGPWSVNSNGHFVLDDCERYNNIGWNRHGHTLEFMIEVTLEGQKNILQMCEISFMNHQEARNENLPLRCHRYQYFSKECPTPFSSADSSREFFFQHQKMISYTDIATPNLSEKAEYYRQHYYMKTDNRYQSLTHPQVQSQISPQLGQLLAGLTPRVDQFQGKSFTRTEAEMFHLGRGRVYVNNKFHAQFMPDYTVYHQQLIMSWWSSLDDYCRSVMLQFWSQESGKGQQCIPGWPTPGQQHNKKRRKRRYQSNQGRNMQSIENRC</sequence>
<proteinExistence type="predicted"/>
<gene>
    <name evidence="2" type="ORF">SK128_012385</name>
</gene>
<keyword evidence="3" id="KW-1185">Reference proteome</keyword>
<dbReference type="Proteomes" id="UP001381693">
    <property type="component" value="Unassembled WGS sequence"/>
</dbReference>
<protein>
    <submittedName>
        <fullName evidence="2">Uncharacterized protein</fullName>
    </submittedName>
</protein>
<name>A0AAN8XK97_HALRR</name>
<feature type="region of interest" description="Disordered" evidence="1">
    <location>
        <begin position="380"/>
        <end position="419"/>
    </location>
</feature>
<evidence type="ECO:0000256" key="1">
    <source>
        <dbReference type="SAM" id="MobiDB-lite"/>
    </source>
</evidence>
<organism evidence="2 3">
    <name type="scientific">Halocaridina rubra</name>
    <name type="common">Hawaiian red shrimp</name>
    <dbReference type="NCBI Taxonomy" id="373956"/>
    <lineage>
        <taxon>Eukaryota</taxon>
        <taxon>Metazoa</taxon>
        <taxon>Ecdysozoa</taxon>
        <taxon>Arthropoda</taxon>
        <taxon>Crustacea</taxon>
        <taxon>Multicrustacea</taxon>
        <taxon>Malacostraca</taxon>
        <taxon>Eumalacostraca</taxon>
        <taxon>Eucarida</taxon>
        <taxon>Decapoda</taxon>
        <taxon>Pleocyemata</taxon>
        <taxon>Caridea</taxon>
        <taxon>Atyoidea</taxon>
        <taxon>Atyidae</taxon>
        <taxon>Halocaridina</taxon>
    </lineage>
</organism>
<dbReference type="AlphaFoldDB" id="A0AAN8XK97"/>
<evidence type="ECO:0000313" key="2">
    <source>
        <dbReference type="EMBL" id="KAK7084356.1"/>
    </source>
</evidence>